<dbReference type="SMART" id="SM00883">
    <property type="entry name" value="Cpn10"/>
    <property type="match status" value="1"/>
</dbReference>
<reference evidence="4" key="1">
    <citation type="submission" date="2017-04" db="EMBL/GenBank/DDBJ databases">
        <title>Genome evolution of the luminous symbionts of deep sea anglerfish.</title>
        <authorList>
            <person name="Hendry T.A."/>
        </authorList>
    </citation>
    <scope>NUCLEOTIDE SEQUENCE [LARGE SCALE GENOMIC DNA]</scope>
</reference>
<comment type="similarity">
    <text evidence="1">Belongs to the GroES chaperonin family.</text>
</comment>
<dbReference type="SUPFAM" id="SSF50129">
    <property type="entry name" value="GroES-like"/>
    <property type="match status" value="1"/>
</dbReference>
<dbReference type="InterPro" id="IPR011032">
    <property type="entry name" value="GroES-like_sf"/>
</dbReference>
<protein>
    <recommendedName>
        <fullName evidence="5">10 kDa chaperonin</fullName>
    </recommendedName>
</protein>
<evidence type="ECO:0000256" key="1">
    <source>
        <dbReference type="ARBA" id="ARBA00006975"/>
    </source>
</evidence>
<dbReference type="GO" id="GO:0044183">
    <property type="term" value="F:protein folding chaperone"/>
    <property type="evidence" value="ECO:0007669"/>
    <property type="project" value="InterPro"/>
</dbReference>
<dbReference type="RefSeq" id="WP_158523680.1">
    <property type="nucleotide sequence ID" value="NZ_CAWNJE010000011.1"/>
</dbReference>
<accession>A0A2A5T353</accession>
<evidence type="ECO:0000313" key="3">
    <source>
        <dbReference type="EMBL" id="PCS22603.1"/>
    </source>
</evidence>
<evidence type="ECO:0000313" key="4">
    <source>
        <dbReference type="Proteomes" id="UP000219020"/>
    </source>
</evidence>
<dbReference type="GeneID" id="66951813"/>
<dbReference type="Gene3D" id="2.30.33.40">
    <property type="entry name" value="GroES chaperonin"/>
    <property type="match status" value="1"/>
</dbReference>
<name>A0A2A5T353_9GAMM</name>
<dbReference type="Pfam" id="PF00166">
    <property type="entry name" value="Cpn10"/>
    <property type="match status" value="1"/>
</dbReference>
<evidence type="ECO:0008006" key="5">
    <source>
        <dbReference type="Google" id="ProtNLM"/>
    </source>
</evidence>
<proteinExistence type="inferred from homology"/>
<dbReference type="InterPro" id="IPR020818">
    <property type="entry name" value="Chaperonin_GroES"/>
</dbReference>
<organism evidence="3 4">
    <name type="scientific">Candidatus Enterovibrio escicola</name>
    <dbReference type="NCBI Taxonomy" id="1927127"/>
    <lineage>
        <taxon>Bacteria</taxon>
        <taxon>Pseudomonadati</taxon>
        <taxon>Pseudomonadota</taxon>
        <taxon>Gammaproteobacteria</taxon>
        <taxon>Vibrionales</taxon>
        <taxon>Vibrionaceae</taxon>
        <taxon>Enterovibrio</taxon>
    </lineage>
</organism>
<dbReference type="CDD" id="cd00320">
    <property type="entry name" value="cpn10"/>
    <property type="match status" value="1"/>
</dbReference>
<keyword evidence="2" id="KW-0143">Chaperone</keyword>
<dbReference type="InterPro" id="IPR037124">
    <property type="entry name" value="Chaperonin_GroES_sf"/>
</dbReference>
<comment type="caution">
    <text evidence="3">The sequence shown here is derived from an EMBL/GenBank/DDBJ whole genome shotgun (WGS) entry which is preliminary data.</text>
</comment>
<keyword evidence="4" id="KW-1185">Reference proteome</keyword>
<dbReference type="GO" id="GO:0005524">
    <property type="term" value="F:ATP binding"/>
    <property type="evidence" value="ECO:0007669"/>
    <property type="project" value="InterPro"/>
</dbReference>
<sequence>MHDYIAIQRKAEEQEQKGFFIPSSPSSKATVVAVGLKVREIVVGDVIQFNRYAGYVIKGDGVDVTLIHEGDVLFIEIEREAPSF</sequence>
<evidence type="ECO:0000256" key="2">
    <source>
        <dbReference type="ARBA" id="ARBA00023186"/>
    </source>
</evidence>
<gene>
    <name evidence="3" type="ORF">BTN49_1829</name>
</gene>
<dbReference type="AlphaFoldDB" id="A0A2A5T353"/>
<dbReference type="EMBL" id="NBYY01000016">
    <property type="protein sequence ID" value="PCS22603.1"/>
    <property type="molecule type" value="Genomic_DNA"/>
</dbReference>
<dbReference type="Proteomes" id="UP000219020">
    <property type="component" value="Unassembled WGS sequence"/>
</dbReference>